<dbReference type="PROSITE" id="PS50164">
    <property type="entry name" value="GIY_YIG"/>
    <property type="match status" value="1"/>
</dbReference>
<evidence type="ECO:0000313" key="3">
    <source>
        <dbReference type="EMBL" id="QSE97727.1"/>
    </source>
</evidence>
<dbReference type="PANTHER" id="PTHR34477">
    <property type="entry name" value="UPF0213 PROTEIN YHBQ"/>
    <property type="match status" value="1"/>
</dbReference>
<dbReference type="AlphaFoldDB" id="A0A974WIE4"/>
<name>A0A974WIE4_9BACT</name>
<sequence length="105" mass="12661">MPDHQYFVYILSSNSNSTIYTGVTNDLETRVLQHKLKTVKGFSSKYNVDKLVHFEEFNQVNDAIAREKQLKNWKRIWKNELIEKENPKWKDLSEDWYHDDDLVKK</sequence>
<dbReference type="EMBL" id="CP070608">
    <property type="protein sequence ID" value="QSE97727.1"/>
    <property type="molecule type" value="Genomic_DNA"/>
</dbReference>
<evidence type="ECO:0000259" key="2">
    <source>
        <dbReference type="PROSITE" id="PS50164"/>
    </source>
</evidence>
<dbReference type="InterPro" id="IPR000305">
    <property type="entry name" value="GIY-YIG_endonuc"/>
</dbReference>
<comment type="similarity">
    <text evidence="1">Belongs to the UPF0213 family.</text>
</comment>
<reference evidence="3" key="1">
    <citation type="submission" date="2021-02" db="EMBL/GenBank/DDBJ databases">
        <title>Fulvivirga sp. S481 isolated from sea water.</title>
        <authorList>
            <person name="Bae S.S."/>
            <person name="Baek K."/>
        </authorList>
    </citation>
    <scope>NUCLEOTIDE SEQUENCE</scope>
    <source>
        <strain evidence="3">S481</strain>
    </source>
</reference>
<dbReference type="KEGG" id="fuv:JR347_01165"/>
<dbReference type="PANTHER" id="PTHR34477:SF5">
    <property type="entry name" value="BSL5627 PROTEIN"/>
    <property type="match status" value="1"/>
</dbReference>
<dbReference type="InterPro" id="IPR035901">
    <property type="entry name" value="GIY-YIG_endonuc_sf"/>
</dbReference>
<keyword evidence="4" id="KW-1185">Reference proteome</keyword>
<feature type="domain" description="GIY-YIG" evidence="2">
    <location>
        <begin position="4"/>
        <end position="80"/>
    </location>
</feature>
<dbReference type="Proteomes" id="UP000662783">
    <property type="component" value="Chromosome"/>
</dbReference>
<protein>
    <submittedName>
        <fullName evidence="3">GIY-YIG nuclease family protein</fullName>
    </submittedName>
</protein>
<dbReference type="RefSeq" id="WP_205722236.1">
    <property type="nucleotide sequence ID" value="NZ_CP070608.1"/>
</dbReference>
<dbReference type="Gene3D" id="3.40.1440.10">
    <property type="entry name" value="GIY-YIG endonuclease"/>
    <property type="match status" value="1"/>
</dbReference>
<dbReference type="CDD" id="cd10448">
    <property type="entry name" value="GIY-YIG_unchar_3"/>
    <property type="match status" value="1"/>
</dbReference>
<evidence type="ECO:0000256" key="1">
    <source>
        <dbReference type="ARBA" id="ARBA00007435"/>
    </source>
</evidence>
<accession>A0A974WIE4</accession>
<gene>
    <name evidence="3" type="ORF">JR347_01165</name>
</gene>
<dbReference type="Pfam" id="PF01541">
    <property type="entry name" value="GIY-YIG"/>
    <property type="match status" value="1"/>
</dbReference>
<dbReference type="SUPFAM" id="SSF82771">
    <property type="entry name" value="GIY-YIG endonuclease"/>
    <property type="match status" value="1"/>
</dbReference>
<evidence type="ECO:0000313" key="4">
    <source>
        <dbReference type="Proteomes" id="UP000662783"/>
    </source>
</evidence>
<dbReference type="InterPro" id="IPR050190">
    <property type="entry name" value="UPF0213_domain"/>
</dbReference>
<organism evidence="3 4">
    <name type="scientific">Fulvivirga lutea</name>
    <dbReference type="NCBI Taxonomy" id="2810512"/>
    <lineage>
        <taxon>Bacteria</taxon>
        <taxon>Pseudomonadati</taxon>
        <taxon>Bacteroidota</taxon>
        <taxon>Cytophagia</taxon>
        <taxon>Cytophagales</taxon>
        <taxon>Fulvivirgaceae</taxon>
        <taxon>Fulvivirga</taxon>
    </lineage>
</organism>
<proteinExistence type="inferred from homology"/>